<dbReference type="CDD" id="cd18008">
    <property type="entry name" value="DEXDc_SHPRH-like"/>
    <property type="match status" value="1"/>
</dbReference>
<dbReference type="PANTHER" id="PTHR45626">
    <property type="entry name" value="TRANSCRIPTION TERMINATION FACTOR 2-RELATED"/>
    <property type="match status" value="1"/>
</dbReference>
<dbReference type="InterPro" id="IPR038718">
    <property type="entry name" value="SNF2-like_sf"/>
</dbReference>
<evidence type="ECO:0000256" key="11">
    <source>
        <dbReference type="ARBA" id="ARBA00023125"/>
    </source>
</evidence>
<keyword evidence="11" id="KW-0238">DNA-binding</keyword>
<keyword evidence="8" id="KW-0067">ATP-binding</keyword>
<feature type="compositionally biased region" description="Basic and acidic residues" evidence="15">
    <location>
        <begin position="353"/>
        <end position="370"/>
    </location>
</feature>
<evidence type="ECO:0000256" key="12">
    <source>
        <dbReference type="ARBA" id="ARBA00023158"/>
    </source>
</evidence>
<evidence type="ECO:0000313" key="17">
    <source>
        <dbReference type="EMBL" id="RZB43212.1"/>
    </source>
</evidence>
<keyword evidence="14" id="KW-0539">Nucleus</keyword>
<evidence type="ECO:0000256" key="5">
    <source>
        <dbReference type="ARBA" id="ARBA00022771"/>
    </source>
</evidence>
<keyword evidence="18" id="KW-1185">Reference proteome</keyword>
<dbReference type="PANTHER" id="PTHR45626:SF24">
    <property type="entry name" value="HELICASE-LIKE TRANSCRIPTION FACTOR CHR28-RELATED"/>
    <property type="match status" value="1"/>
</dbReference>
<dbReference type="InterPro" id="IPR050628">
    <property type="entry name" value="SNF2_RAD54_helicase_TF"/>
</dbReference>
<keyword evidence="4" id="KW-0547">Nucleotide-binding</keyword>
<comment type="similarity">
    <text evidence="2">Belongs to the SNF2/RAD54 helicase family. RAD16 subfamily.</text>
</comment>
<dbReference type="SUPFAM" id="SSF52540">
    <property type="entry name" value="P-loop containing nucleoside triphosphate hydrolases"/>
    <property type="match status" value="2"/>
</dbReference>
<evidence type="ECO:0000256" key="13">
    <source>
        <dbReference type="ARBA" id="ARBA00023163"/>
    </source>
</evidence>
<dbReference type="InterPro" id="IPR000330">
    <property type="entry name" value="SNF2_N"/>
</dbReference>
<name>A0A445F337_GLYSO</name>
<evidence type="ECO:0000256" key="6">
    <source>
        <dbReference type="ARBA" id="ARBA00022801"/>
    </source>
</evidence>
<dbReference type="FunFam" id="3.40.50.10810:FF:000071">
    <property type="entry name" value="SNF2 domain-containing protein / helicase domain-containing protein / zinc finger protein-like protein"/>
    <property type="match status" value="1"/>
</dbReference>
<keyword evidence="7" id="KW-0862">Zinc</keyword>
<dbReference type="GO" id="GO:0080188">
    <property type="term" value="P:gene silencing by siRNA-directed DNA methylation"/>
    <property type="evidence" value="ECO:0007669"/>
    <property type="project" value="UniProtKB-ARBA"/>
</dbReference>
<evidence type="ECO:0000256" key="8">
    <source>
        <dbReference type="ARBA" id="ARBA00022840"/>
    </source>
</evidence>
<feature type="compositionally biased region" description="Polar residues" evidence="15">
    <location>
        <begin position="68"/>
        <end position="79"/>
    </location>
</feature>
<evidence type="ECO:0000256" key="7">
    <source>
        <dbReference type="ARBA" id="ARBA00022833"/>
    </source>
</evidence>
<feature type="region of interest" description="Disordered" evidence="15">
    <location>
        <begin position="122"/>
        <end position="190"/>
    </location>
</feature>
<comment type="caution">
    <text evidence="17">The sequence shown here is derived from an EMBL/GenBank/DDBJ whole genome shotgun (WGS) entry which is preliminary data.</text>
</comment>
<sequence length="727" mass="80805">MDSQNGCIYISSSDDDLEEIEDPRRTLPQWATNTEKSSYNGGWSRRDSSSRGANSSNPSSSNVYNHSQVKPQTLPVSSTNTLNHRIARRDEPSYHALNGNTSQQQTVSSRISNIHGADYEKMSSQQAFKRTLPSSLQPSATRALPSSFASDSRLRNLKDNASSSQLHDAYKNRPHGVGPSTSSDRGYIRENFGRGYDEDRFLYQNGGNRILPSPLMLGKVISPQFATSSESAYRSGAGDERAAESDERLIYEAALQDISQPKTEYDLPAGVLSVSLLRHQKIALAWMLQKETKSLHCLGGILADDQGLGKTISMISLILAQRTLQSKSKIDDTCSHKTEALNLDDDDDNGSVDVEKHKNSEESDDIKPSREPSSSTQAPGRKRPAAGTLVVCPASVLRQWARELDEKVGDEKLSVLVYHGGSRTKDPVELAKFDVVLTTYSIVTNEVPKQPLVEEDDIDEKMGERFGLSSEFSVSKKRKKPFNGNKKSKKGGKGIDSSSIECGSGPLAKVGWFRVILDEAQTIKNHRTQVARACCSLRAKRRWCLSGTPIQNTIDDLYSYFRFLKYDPYAVYKSFYNTIKVPISKNTIQGYKKLQAVLRAIMLRRTKGTLLDGKPIINLPPKTIELSKVDFSIEERAFYTKLESDSRSQFKAYAAAGTVSQNYANILLMLLRLRQACDHPLLVKDFDSDPVGKDSVEMAKNLPREMLINLFNCLESTFAICLVCNVS</sequence>
<dbReference type="GO" id="GO:0008270">
    <property type="term" value="F:zinc ion binding"/>
    <property type="evidence" value="ECO:0007669"/>
    <property type="project" value="UniProtKB-KW"/>
</dbReference>
<dbReference type="GO" id="GO:0005524">
    <property type="term" value="F:ATP binding"/>
    <property type="evidence" value="ECO:0007669"/>
    <property type="project" value="UniProtKB-KW"/>
</dbReference>
<evidence type="ECO:0000256" key="10">
    <source>
        <dbReference type="ARBA" id="ARBA00023015"/>
    </source>
</evidence>
<dbReference type="EMBL" id="QZWG01000020">
    <property type="protein sequence ID" value="RZB43212.1"/>
    <property type="molecule type" value="Genomic_DNA"/>
</dbReference>
<dbReference type="FunFam" id="3.40.50.10810:FF:000068">
    <property type="entry name" value="SNF2 domain-containing protein / helicase domain-containing protein / zinc finger protein-like protein"/>
    <property type="match status" value="1"/>
</dbReference>
<protein>
    <submittedName>
        <fullName evidence="17">Helicase-like transcription factor CHR28 isoform C</fullName>
    </submittedName>
</protein>
<keyword evidence="3" id="KW-0479">Metal-binding</keyword>
<keyword evidence="10" id="KW-0805">Transcription regulation</keyword>
<dbReference type="SMART" id="SM00487">
    <property type="entry name" value="DEXDc"/>
    <property type="match status" value="1"/>
</dbReference>
<evidence type="ECO:0000256" key="4">
    <source>
        <dbReference type="ARBA" id="ARBA00022741"/>
    </source>
</evidence>
<dbReference type="GO" id="GO:0003677">
    <property type="term" value="F:DNA binding"/>
    <property type="evidence" value="ECO:0007669"/>
    <property type="project" value="UniProtKB-KW"/>
</dbReference>
<reference evidence="17 18" key="1">
    <citation type="submission" date="2018-09" db="EMBL/GenBank/DDBJ databases">
        <title>A high-quality reference genome of wild soybean provides a powerful tool to mine soybean genomes.</title>
        <authorList>
            <person name="Xie M."/>
            <person name="Chung C.Y.L."/>
            <person name="Li M.-W."/>
            <person name="Wong F.-L."/>
            <person name="Chan T.-F."/>
            <person name="Lam H.-M."/>
        </authorList>
    </citation>
    <scope>NUCLEOTIDE SEQUENCE [LARGE SCALE GENOMIC DNA]</scope>
    <source>
        <strain evidence="18">cv. W05</strain>
        <tissue evidence="17">Hypocotyl of etiolated seedlings</tissue>
    </source>
</reference>
<accession>A0A445F337</accession>
<dbReference type="Gene3D" id="3.40.50.10810">
    <property type="entry name" value="Tandem AAA-ATPase domain"/>
    <property type="match status" value="3"/>
</dbReference>
<gene>
    <name evidence="17" type="ORF">D0Y65_053693</name>
</gene>
<feature type="region of interest" description="Disordered" evidence="15">
    <location>
        <begin position="477"/>
        <end position="497"/>
    </location>
</feature>
<feature type="region of interest" description="Disordered" evidence="15">
    <location>
        <begin position="1"/>
        <end position="79"/>
    </location>
</feature>
<feature type="compositionally biased region" description="Polar residues" evidence="15">
    <location>
        <begin position="122"/>
        <end position="140"/>
    </location>
</feature>
<evidence type="ECO:0000256" key="14">
    <source>
        <dbReference type="ARBA" id="ARBA00023242"/>
    </source>
</evidence>
<dbReference type="GO" id="GO:0004386">
    <property type="term" value="F:helicase activity"/>
    <property type="evidence" value="ECO:0007669"/>
    <property type="project" value="UniProtKB-KW"/>
</dbReference>
<feature type="compositionally biased region" description="Basic residues" evidence="15">
    <location>
        <begin position="477"/>
        <end position="492"/>
    </location>
</feature>
<feature type="compositionally biased region" description="Polar residues" evidence="15">
    <location>
        <begin position="29"/>
        <end position="40"/>
    </location>
</feature>
<feature type="domain" description="Helicase ATP-binding" evidence="16">
    <location>
        <begin position="291"/>
        <end position="567"/>
    </location>
</feature>
<evidence type="ECO:0000256" key="9">
    <source>
        <dbReference type="ARBA" id="ARBA00022853"/>
    </source>
</evidence>
<feature type="compositionally biased region" description="Low complexity" evidence="15">
    <location>
        <begin position="50"/>
        <end position="67"/>
    </location>
</feature>
<proteinExistence type="inferred from homology"/>
<dbReference type="GO" id="GO:0016787">
    <property type="term" value="F:hydrolase activity"/>
    <property type="evidence" value="ECO:0007669"/>
    <property type="project" value="UniProtKB-KW"/>
</dbReference>
<evidence type="ECO:0000313" key="18">
    <source>
        <dbReference type="Proteomes" id="UP000289340"/>
    </source>
</evidence>
<keyword evidence="17" id="KW-0347">Helicase</keyword>
<keyword evidence="6" id="KW-0378">Hydrolase</keyword>
<evidence type="ECO:0000256" key="3">
    <source>
        <dbReference type="ARBA" id="ARBA00022723"/>
    </source>
</evidence>
<feature type="region of interest" description="Disordered" evidence="15">
    <location>
        <begin position="90"/>
        <end position="109"/>
    </location>
</feature>
<dbReference type="GO" id="GO:0008094">
    <property type="term" value="F:ATP-dependent activity, acting on DNA"/>
    <property type="evidence" value="ECO:0007669"/>
    <property type="project" value="TreeGrafter"/>
</dbReference>
<dbReference type="AlphaFoldDB" id="A0A445F337"/>
<dbReference type="Pfam" id="PF00176">
    <property type="entry name" value="SNF2-rel_dom"/>
    <property type="match status" value="1"/>
</dbReference>
<dbReference type="InterPro" id="IPR027417">
    <property type="entry name" value="P-loop_NTPase"/>
</dbReference>
<comment type="subcellular location">
    <subcellularLocation>
        <location evidence="1">Nucleus</location>
    </subcellularLocation>
</comment>
<dbReference type="PROSITE" id="PS51192">
    <property type="entry name" value="HELICASE_ATP_BIND_1"/>
    <property type="match status" value="1"/>
</dbReference>
<feature type="region of interest" description="Disordered" evidence="15">
    <location>
        <begin position="340"/>
        <end position="386"/>
    </location>
</feature>
<keyword evidence="9" id="KW-0156">Chromatin regulator</keyword>
<evidence type="ECO:0000256" key="15">
    <source>
        <dbReference type="SAM" id="MobiDB-lite"/>
    </source>
</evidence>
<keyword evidence="13" id="KW-0804">Transcription</keyword>
<evidence type="ECO:0000259" key="16">
    <source>
        <dbReference type="PROSITE" id="PS51192"/>
    </source>
</evidence>
<organism evidence="17 18">
    <name type="scientific">Glycine soja</name>
    <name type="common">Wild soybean</name>
    <dbReference type="NCBI Taxonomy" id="3848"/>
    <lineage>
        <taxon>Eukaryota</taxon>
        <taxon>Viridiplantae</taxon>
        <taxon>Streptophyta</taxon>
        <taxon>Embryophyta</taxon>
        <taxon>Tracheophyta</taxon>
        <taxon>Spermatophyta</taxon>
        <taxon>Magnoliopsida</taxon>
        <taxon>eudicotyledons</taxon>
        <taxon>Gunneridae</taxon>
        <taxon>Pentapetalae</taxon>
        <taxon>rosids</taxon>
        <taxon>fabids</taxon>
        <taxon>Fabales</taxon>
        <taxon>Fabaceae</taxon>
        <taxon>Papilionoideae</taxon>
        <taxon>50 kb inversion clade</taxon>
        <taxon>NPAAA clade</taxon>
        <taxon>indigoferoid/millettioid clade</taxon>
        <taxon>Phaseoleae</taxon>
        <taxon>Glycine</taxon>
        <taxon>Glycine subgen. Soja</taxon>
    </lineage>
</organism>
<dbReference type="Proteomes" id="UP000289340">
    <property type="component" value="Chromosome 20"/>
</dbReference>
<feature type="compositionally biased region" description="Polar residues" evidence="15">
    <location>
        <begin position="98"/>
        <end position="109"/>
    </location>
</feature>
<dbReference type="InterPro" id="IPR014001">
    <property type="entry name" value="Helicase_ATP-bd"/>
</dbReference>
<evidence type="ECO:0000256" key="1">
    <source>
        <dbReference type="ARBA" id="ARBA00004123"/>
    </source>
</evidence>
<keyword evidence="12" id="KW-0943">RNA-mediated gene silencing</keyword>
<keyword evidence="5" id="KW-0863">Zinc-finger</keyword>
<dbReference type="GO" id="GO:0005634">
    <property type="term" value="C:nucleus"/>
    <property type="evidence" value="ECO:0007669"/>
    <property type="project" value="UniProtKB-SubCell"/>
</dbReference>
<evidence type="ECO:0000256" key="2">
    <source>
        <dbReference type="ARBA" id="ARBA00008438"/>
    </source>
</evidence>
<dbReference type="GO" id="GO:0006281">
    <property type="term" value="P:DNA repair"/>
    <property type="evidence" value="ECO:0007669"/>
    <property type="project" value="TreeGrafter"/>
</dbReference>